<evidence type="ECO:0000313" key="3">
    <source>
        <dbReference type="EMBL" id="QGY81659.1"/>
    </source>
</evidence>
<proteinExistence type="predicted"/>
<evidence type="ECO:0000256" key="2">
    <source>
        <dbReference type="SAM" id="SignalP"/>
    </source>
</evidence>
<keyword evidence="2" id="KW-0732">Signal</keyword>
<gene>
    <name evidence="3" type="ORF">EUU25_14180</name>
</gene>
<protein>
    <submittedName>
        <fullName evidence="3">Uncharacterized protein</fullName>
    </submittedName>
</protein>
<evidence type="ECO:0000256" key="1">
    <source>
        <dbReference type="SAM" id="MobiDB-lite"/>
    </source>
</evidence>
<evidence type="ECO:0000313" key="4">
    <source>
        <dbReference type="Proteomes" id="UP000428803"/>
    </source>
</evidence>
<feature type="signal peptide" evidence="2">
    <location>
        <begin position="1"/>
        <end position="38"/>
    </location>
</feature>
<dbReference type="Proteomes" id="UP000428803">
    <property type="component" value="Chromosome"/>
</dbReference>
<dbReference type="AlphaFoldDB" id="A0A6I6L724"/>
<accession>A0A6I6L724</accession>
<keyword evidence="4" id="KW-1185">Reference proteome</keyword>
<organism evidence="3 4">
    <name type="scientific">Sphingorhabdus lacus</name>
    <dbReference type="NCBI Taxonomy" id="392610"/>
    <lineage>
        <taxon>Bacteria</taxon>
        <taxon>Pseudomonadati</taxon>
        <taxon>Pseudomonadota</taxon>
        <taxon>Alphaproteobacteria</taxon>
        <taxon>Sphingomonadales</taxon>
        <taxon>Sphingomonadaceae</taxon>
        <taxon>Sphingorhabdus</taxon>
    </lineage>
</organism>
<reference evidence="4" key="1">
    <citation type="submission" date="2019-01" db="EMBL/GenBank/DDBJ databases">
        <title>Sphingorhabdus lacus sp.nov., isolated from an oligotrophic freshwater lake.</title>
        <authorList>
            <person name="Park M."/>
        </authorList>
    </citation>
    <scope>NUCLEOTIDE SEQUENCE [LARGE SCALE GENOMIC DNA]</scope>
    <source>
        <strain evidence="4">IMCC1753</strain>
    </source>
</reference>
<dbReference type="KEGG" id="slaa:EUU25_14180"/>
<name>A0A6I6L724_9SPHN</name>
<dbReference type="OrthoDB" id="9864055at2"/>
<feature type="region of interest" description="Disordered" evidence="1">
    <location>
        <begin position="60"/>
        <end position="89"/>
    </location>
</feature>
<sequence length="89" mass="9967">MTRAFTLYSTCATWLKQRLPLMVFALLPLLLAATPATAPTPPARVSRVGTATVQIIRAEPVSAEPRASDVKQPDRQYRRRDQVPLVEFF</sequence>
<feature type="compositionally biased region" description="Basic and acidic residues" evidence="1">
    <location>
        <begin position="66"/>
        <end position="82"/>
    </location>
</feature>
<dbReference type="RefSeq" id="WP_158902062.1">
    <property type="nucleotide sequence ID" value="NZ_CP035733.1"/>
</dbReference>
<feature type="chain" id="PRO_5026133914" evidence="2">
    <location>
        <begin position="39"/>
        <end position="89"/>
    </location>
</feature>
<dbReference type="EMBL" id="CP035733">
    <property type="protein sequence ID" value="QGY81659.1"/>
    <property type="molecule type" value="Genomic_DNA"/>
</dbReference>